<gene>
    <name evidence="5" type="ORF">E0486_09735</name>
</gene>
<protein>
    <submittedName>
        <fullName evidence="5">HIT family protein</fullName>
    </submittedName>
</protein>
<dbReference type="OrthoDB" id="9784774at2"/>
<name>A0A4R4E4G8_9BACT</name>
<dbReference type="InterPro" id="IPR011146">
    <property type="entry name" value="HIT-like"/>
</dbReference>
<evidence type="ECO:0000256" key="2">
    <source>
        <dbReference type="PIRSR" id="PIRSR601310-3"/>
    </source>
</evidence>
<evidence type="ECO:0000256" key="1">
    <source>
        <dbReference type="PIRSR" id="PIRSR601310-1"/>
    </source>
</evidence>
<dbReference type="GO" id="GO:0003824">
    <property type="term" value="F:catalytic activity"/>
    <property type="evidence" value="ECO:0007669"/>
    <property type="project" value="InterPro"/>
</dbReference>
<dbReference type="Gene3D" id="3.30.428.10">
    <property type="entry name" value="HIT-like"/>
    <property type="match status" value="1"/>
</dbReference>
<evidence type="ECO:0000313" key="5">
    <source>
        <dbReference type="EMBL" id="TCZ71820.1"/>
    </source>
</evidence>
<dbReference type="InterPro" id="IPR019808">
    <property type="entry name" value="Histidine_triad_CS"/>
</dbReference>
<dbReference type="PANTHER" id="PTHR42997">
    <property type="entry name" value="HIT FAMILY HYDROLASE"/>
    <property type="match status" value="1"/>
</dbReference>
<dbReference type="PANTHER" id="PTHR42997:SF1">
    <property type="entry name" value="AP-4-A PHOSPHORYLASE"/>
    <property type="match status" value="1"/>
</dbReference>
<evidence type="ECO:0000259" key="4">
    <source>
        <dbReference type="PROSITE" id="PS51084"/>
    </source>
</evidence>
<dbReference type="EMBL" id="SKFH01000012">
    <property type="protein sequence ID" value="TCZ71820.1"/>
    <property type="molecule type" value="Genomic_DNA"/>
</dbReference>
<sequence length="132" mass="14981">MQDSEIGTKRDGCPFCSVSDRLILAENESALAFYDGYPVSEGHALVISRRHAAHYFELTTKEKHRMWDLVDEVVSHLQEKHHPDGFNIGFNVQEAGGQTVFHTHIHIIPRYEGDVPDPRGGIRHVIQDKGCY</sequence>
<dbReference type="SUPFAM" id="SSF54197">
    <property type="entry name" value="HIT-like"/>
    <property type="match status" value="1"/>
</dbReference>
<dbReference type="InterPro" id="IPR001310">
    <property type="entry name" value="Histidine_triad_HIT"/>
</dbReference>
<dbReference type="PROSITE" id="PS51084">
    <property type="entry name" value="HIT_2"/>
    <property type="match status" value="1"/>
</dbReference>
<evidence type="ECO:0000256" key="3">
    <source>
        <dbReference type="PROSITE-ProRule" id="PRU00464"/>
    </source>
</evidence>
<organism evidence="5 6">
    <name type="scientific">Flaviaesturariibacter aridisoli</name>
    <dbReference type="NCBI Taxonomy" id="2545761"/>
    <lineage>
        <taxon>Bacteria</taxon>
        <taxon>Pseudomonadati</taxon>
        <taxon>Bacteroidota</taxon>
        <taxon>Chitinophagia</taxon>
        <taxon>Chitinophagales</taxon>
        <taxon>Chitinophagaceae</taxon>
        <taxon>Flaviaestuariibacter</taxon>
    </lineage>
</organism>
<dbReference type="AlphaFoldDB" id="A0A4R4E4G8"/>
<dbReference type="PRINTS" id="PR00332">
    <property type="entry name" value="HISTRIAD"/>
</dbReference>
<accession>A0A4R4E4G8</accession>
<feature type="active site" description="Tele-AMP-histidine intermediate" evidence="1">
    <location>
        <position position="104"/>
    </location>
</feature>
<dbReference type="RefSeq" id="WP_131851973.1">
    <property type="nucleotide sequence ID" value="NZ_SKFH01000012.1"/>
</dbReference>
<dbReference type="InterPro" id="IPR052908">
    <property type="entry name" value="AP-4-A_phosphorylase"/>
</dbReference>
<dbReference type="Pfam" id="PF01230">
    <property type="entry name" value="HIT"/>
    <property type="match status" value="1"/>
</dbReference>
<reference evidence="5 6" key="1">
    <citation type="submission" date="2019-03" db="EMBL/GenBank/DDBJ databases">
        <authorList>
            <person name="Kim M.K.M."/>
        </authorList>
    </citation>
    <scope>NUCLEOTIDE SEQUENCE [LARGE SCALE GENOMIC DNA]</scope>
    <source>
        <strain evidence="5 6">17J68-15</strain>
    </source>
</reference>
<dbReference type="PROSITE" id="PS00892">
    <property type="entry name" value="HIT_1"/>
    <property type="match status" value="1"/>
</dbReference>
<dbReference type="Proteomes" id="UP000295164">
    <property type="component" value="Unassembled WGS sequence"/>
</dbReference>
<feature type="short sequence motif" description="Histidine triad motif" evidence="2 3">
    <location>
        <begin position="102"/>
        <end position="106"/>
    </location>
</feature>
<keyword evidence="6" id="KW-1185">Reference proteome</keyword>
<evidence type="ECO:0000313" key="6">
    <source>
        <dbReference type="Proteomes" id="UP000295164"/>
    </source>
</evidence>
<proteinExistence type="predicted"/>
<dbReference type="InterPro" id="IPR036265">
    <property type="entry name" value="HIT-like_sf"/>
</dbReference>
<feature type="domain" description="HIT" evidence="4">
    <location>
        <begin position="11"/>
        <end position="117"/>
    </location>
</feature>
<comment type="caution">
    <text evidence="5">The sequence shown here is derived from an EMBL/GenBank/DDBJ whole genome shotgun (WGS) entry which is preliminary data.</text>
</comment>